<name>A0A0F9L8D9_9ZZZZ</name>
<proteinExistence type="predicted"/>
<protein>
    <submittedName>
        <fullName evidence="1">Uncharacterized protein</fullName>
    </submittedName>
</protein>
<comment type="caution">
    <text evidence="1">The sequence shown here is derived from an EMBL/GenBank/DDBJ whole genome shotgun (WGS) entry which is preliminary data.</text>
</comment>
<organism evidence="1">
    <name type="scientific">marine sediment metagenome</name>
    <dbReference type="NCBI Taxonomy" id="412755"/>
    <lineage>
        <taxon>unclassified sequences</taxon>
        <taxon>metagenomes</taxon>
        <taxon>ecological metagenomes</taxon>
    </lineage>
</organism>
<sequence>MDQKIEKDIEDLQRIRILMDENLTKSKQLLTNFINQLWKNLKEFYKNGS</sequence>
<evidence type="ECO:0000313" key="1">
    <source>
        <dbReference type="EMBL" id="KKM23815.1"/>
    </source>
</evidence>
<accession>A0A0F9L8D9</accession>
<gene>
    <name evidence="1" type="ORF">LCGC14_1611420</name>
</gene>
<dbReference type="EMBL" id="LAZR01013049">
    <property type="protein sequence ID" value="KKM23815.1"/>
    <property type="molecule type" value="Genomic_DNA"/>
</dbReference>
<dbReference type="AlphaFoldDB" id="A0A0F9L8D9"/>
<reference evidence="1" key="1">
    <citation type="journal article" date="2015" name="Nature">
        <title>Complex archaea that bridge the gap between prokaryotes and eukaryotes.</title>
        <authorList>
            <person name="Spang A."/>
            <person name="Saw J.H."/>
            <person name="Jorgensen S.L."/>
            <person name="Zaremba-Niedzwiedzka K."/>
            <person name="Martijn J."/>
            <person name="Lind A.E."/>
            <person name="van Eijk R."/>
            <person name="Schleper C."/>
            <person name="Guy L."/>
            <person name="Ettema T.J."/>
        </authorList>
    </citation>
    <scope>NUCLEOTIDE SEQUENCE</scope>
</reference>